<keyword evidence="5 8" id="KW-0808">Transferase</keyword>
<dbReference type="SUPFAM" id="SSF53167">
    <property type="entry name" value="Purine and uridine phosphorylases"/>
    <property type="match status" value="1"/>
</dbReference>
<dbReference type="CDD" id="cd09006">
    <property type="entry name" value="PNP_EcPNPI-like"/>
    <property type="match status" value="1"/>
</dbReference>
<dbReference type="InterPro" id="IPR018016">
    <property type="entry name" value="Nucleoside_phosphorylase_CS"/>
</dbReference>
<evidence type="ECO:0000313" key="8">
    <source>
        <dbReference type="EMBL" id="HIZ47228.1"/>
    </source>
</evidence>
<dbReference type="Pfam" id="PF01048">
    <property type="entry name" value="PNP_UDP_1"/>
    <property type="match status" value="1"/>
</dbReference>
<dbReference type="GO" id="GO:0006152">
    <property type="term" value="P:purine nucleoside catabolic process"/>
    <property type="evidence" value="ECO:0007669"/>
    <property type="project" value="TreeGrafter"/>
</dbReference>
<dbReference type="GO" id="GO:0005829">
    <property type="term" value="C:cytosol"/>
    <property type="evidence" value="ECO:0007669"/>
    <property type="project" value="TreeGrafter"/>
</dbReference>
<evidence type="ECO:0000256" key="6">
    <source>
        <dbReference type="ARBA" id="ARBA00048447"/>
    </source>
</evidence>
<reference evidence="8" key="1">
    <citation type="journal article" date="2021" name="PeerJ">
        <title>Extensive microbial diversity within the chicken gut microbiome revealed by metagenomics and culture.</title>
        <authorList>
            <person name="Gilroy R."/>
            <person name="Ravi A."/>
            <person name="Getino M."/>
            <person name="Pursley I."/>
            <person name="Horton D.L."/>
            <person name="Alikhan N.F."/>
            <person name="Baker D."/>
            <person name="Gharbi K."/>
            <person name="Hall N."/>
            <person name="Watson M."/>
            <person name="Adriaenssens E.M."/>
            <person name="Foster-Nyarko E."/>
            <person name="Jarju S."/>
            <person name="Secka A."/>
            <person name="Antonio M."/>
            <person name="Oren A."/>
            <person name="Chaudhuri R.R."/>
            <person name="La Ragione R."/>
            <person name="Hildebrand F."/>
            <person name="Pallen M.J."/>
        </authorList>
    </citation>
    <scope>NUCLEOTIDE SEQUENCE</scope>
    <source>
        <strain evidence="8">3436</strain>
    </source>
</reference>
<dbReference type="PANTHER" id="PTHR43691">
    <property type="entry name" value="URIDINE PHOSPHORYLASE"/>
    <property type="match status" value="1"/>
</dbReference>
<dbReference type="GO" id="GO:0004731">
    <property type="term" value="F:purine-nucleoside phosphorylase activity"/>
    <property type="evidence" value="ECO:0007669"/>
    <property type="project" value="InterPro"/>
</dbReference>
<evidence type="ECO:0000313" key="9">
    <source>
        <dbReference type="Proteomes" id="UP000824031"/>
    </source>
</evidence>
<name>A0A9D2JF27_9FIRM</name>
<protein>
    <recommendedName>
        <fullName evidence="3">Uridine phosphorylase</fullName>
        <ecNumber evidence="2">2.4.2.3</ecNumber>
    </recommendedName>
</protein>
<dbReference type="EC" id="2.4.2.3" evidence="2"/>
<reference evidence="8" key="2">
    <citation type="submission" date="2021-04" db="EMBL/GenBank/DDBJ databases">
        <authorList>
            <person name="Gilroy R."/>
        </authorList>
    </citation>
    <scope>NUCLEOTIDE SEQUENCE</scope>
    <source>
        <strain evidence="8">3436</strain>
    </source>
</reference>
<dbReference type="InterPro" id="IPR004402">
    <property type="entry name" value="DeoD-type"/>
</dbReference>
<evidence type="ECO:0000259" key="7">
    <source>
        <dbReference type="Pfam" id="PF01048"/>
    </source>
</evidence>
<dbReference type="NCBIfam" id="TIGR00107">
    <property type="entry name" value="deoD"/>
    <property type="match status" value="1"/>
</dbReference>
<feature type="domain" description="Nucleoside phosphorylase" evidence="7">
    <location>
        <begin position="16"/>
        <end position="215"/>
    </location>
</feature>
<dbReference type="NCBIfam" id="NF004489">
    <property type="entry name" value="PRK05819.1"/>
    <property type="match status" value="1"/>
</dbReference>
<evidence type="ECO:0000256" key="3">
    <source>
        <dbReference type="ARBA" id="ARBA00021980"/>
    </source>
</evidence>
<dbReference type="PROSITE" id="PS01232">
    <property type="entry name" value="PNP_UDP_1"/>
    <property type="match status" value="1"/>
</dbReference>
<dbReference type="PANTHER" id="PTHR43691:SF11">
    <property type="entry name" value="FI09636P-RELATED"/>
    <property type="match status" value="1"/>
</dbReference>
<accession>A0A9D2JF27</accession>
<evidence type="ECO:0000256" key="1">
    <source>
        <dbReference type="ARBA" id="ARBA00010456"/>
    </source>
</evidence>
<comment type="similarity">
    <text evidence="1">Belongs to the PNP/UDP phosphorylase family.</text>
</comment>
<dbReference type="AlphaFoldDB" id="A0A9D2JF27"/>
<dbReference type="Proteomes" id="UP000824031">
    <property type="component" value="Unassembled WGS sequence"/>
</dbReference>
<gene>
    <name evidence="8" type="primary">deoD</name>
    <name evidence="8" type="ORF">H9810_00720</name>
</gene>
<comment type="catalytic activity">
    <reaction evidence="6">
        <text>uridine + phosphate = alpha-D-ribose 1-phosphate + uracil</text>
        <dbReference type="Rhea" id="RHEA:24388"/>
        <dbReference type="ChEBI" id="CHEBI:16704"/>
        <dbReference type="ChEBI" id="CHEBI:17568"/>
        <dbReference type="ChEBI" id="CHEBI:43474"/>
        <dbReference type="ChEBI" id="CHEBI:57720"/>
        <dbReference type="EC" id="2.4.2.3"/>
    </reaction>
</comment>
<evidence type="ECO:0000256" key="2">
    <source>
        <dbReference type="ARBA" id="ARBA00011888"/>
    </source>
</evidence>
<dbReference type="InterPro" id="IPR035994">
    <property type="entry name" value="Nucleoside_phosphorylase_sf"/>
</dbReference>
<dbReference type="Gene3D" id="3.40.50.1580">
    <property type="entry name" value="Nucleoside phosphorylase domain"/>
    <property type="match status" value="1"/>
</dbReference>
<proteinExistence type="inferred from homology"/>
<dbReference type="GO" id="GO:0004850">
    <property type="term" value="F:uridine phosphorylase activity"/>
    <property type="evidence" value="ECO:0007669"/>
    <property type="project" value="UniProtKB-EC"/>
</dbReference>
<organism evidence="8 9">
    <name type="scientific">Candidatus Gemmiger excrementavium</name>
    <dbReference type="NCBI Taxonomy" id="2838608"/>
    <lineage>
        <taxon>Bacteria</taxon>
        <taxon>Bacillati</taxon>
        <taxon>Bacillota</taxon>
        <taxon>Clostridia</taxon>
        <taxon>Eubacteriales</taxon>
        <taxon>Gemmiger</taxon>
    </lineage>
</organism>
<sequence>MSTPHNRAENGAFAKTVLMPGDPLRAKFIAETFLEDARLVTDVRGMLGYTGTYQGRPVSVMGSGMGMPSIGIYSYELYTQYGVENIIRIGSAGSYTDKAKLFDVVLATGAYSESSFALTQSGDPDELQKPDAALNDALRASAAAQGIPLIEGNIHSSDVFYRQPKDETPSYWERLRDEKGCVAVEMESFALFHNAKVLGKRAACLLTISDSFVSPEITTPEQRQTSFTAMMKVALGAEACLEKQ</sequence>
<evidence type="ECO:0000256" key="5">
    <source>
        <dbReference type="ARBA" id="ARBA00022679"/>
    </source>
</evidence>
<comment type="caution">
    <text evidence="8">The sequence shown here is derived from an EMBL/GenBank/DDBJ whole genome shotgun (WGS) entry which is preliminary data.</text>
</comment>
<keyword evidence="4 8" id="KW-0328">Glycosyltransferase</keyword>
<evidence type="ECO:0000256" key="4">
    <source>
        <dbReference type="ARBA" id="ARBA00022676"/>
    </source>
</evidence>
<dbReference type="InterPro" id="IPR000845">
    <property type="entry name" value="Nucleoside_phosphorylase_d"/>
</dbReference>
<dbReference type="EMBL" id="DXBO01000014">
    <property type="protein sequence ID" value="HIZ47228.1"/>
    <property type="molecule type" value="Genomic_DNA"/>
</dbReference>